<organism evidence="1 2">
    <name type="scientific">Nonomuraea helvata</name>
    <dbReference type="NCBI Taxonomy" id="37484"/>
    <lineage>
        <taxon>Bacteria</taxon>
        <taxon>Bacillati</taxon>
        <taxon>Actinomycetota</taxon>
        <taxon>Actinomycetes</taxon>
        <taxon>Streptosporangiales</taxon>
        <taxon>Streptosporangiaceae</taxon>
        <taxon>Nonomuraea</taxon>
    </lineage>
</organism>
<sequence length="41" mass="4149">MPDADGIRAALQAMAGRGLLVKNASCRYGLPSGGKEGLAMT</sequence>
<gene>
    <name evidence="1" type="ORF">ACFFSA_45275</name>
</gene>
<keyword evidence="2" id="KW-1185">Reference proteome</keyword>
<comment type="caution">
    <text evidence="1">The sequence shown here is derived from an EMBL/GenBank/DDBJ whole genome shotgun (WGS) entry which is preliminary data.</text>
</comment>
<dbReference type="EMBL" id="JBHMBW010000097">
    <property type="protein sequence ID" value="MFB9630330.1"/>
    <property type="molecule type" value="Genomic_DNA"/>
</dbReference>
<dbReference type="Proteomes" id="UP001589532">
    <property type="component" value="Unassembled WGS sequence"/>
</dbReference>
<name>A0ABV5SF57_9ACTN</name>
<dbReference type="RefSeq" id="WP_344998912.1">
    <property type="nucleotide sequence ID" value="NZ_BAAAXV010000009.1"/>
</dbReference>
<evidence type="ECO:0000313" key="1">
    <source>
        <dbReference type="EMBL" id="MFB9630330.1"/>
    </source>
</evidence>
<evidence type="ECO:0000313" key="2">
    <source>
        <dbReference type="Proteomes" id="UP001589532"/>
    </source>
</evidence>
<reference evidence="1 2" key="1">
    <citation type="submission" date="2024-09" db="EMBL/GenBank/DDBJ databases">
        <authorList>
            <person name="Sun Q."/>
            <person name="Mori K."/>
        </authorList>
    </citation>
    <scope>NUCLEOTIDE SEQUENCE [LARGE SCALE GENOMIC DNA]</scope>
    <source>
        <strain evidence="1 2">JCM 3143</strain>
    </source>
</reference>
<protein>
    <submittedName>
        <fullName evidence="1">Uncharacterized protein</fullName>
    </submittedName>
</protein>
<accession>A0ABV5SF57</accession>
<proteinExistence type="predicted"/>